<protein>
    <recommendedName>
        <fullName evidence="3">Vitellogenin domain-containing protein</fullName>
    </recommendedName>
</protein>
<reference evidence="4" key="1">
    <citation type="submission" date="2021-02" db="EMBL/GenBank/DDBJ databases">
        <authorList>
            <person name="Nowell W R."/>
        </authorList>
    </citation>
    <scope>NUCLEOTIDE SEQUENCE</scope>
</reference>
<evidence type="ECO:0000313" key="5">
    <source>
        <dbReference type="Proteomes" id="UP000663844"/>
    </source>
</evidence>
<feature type="non-terminal residue" evidence="4">
    <location>
        <position position="153"/>
    </location>
</feature>
<dbReference type="AlphaFoldDB" id="A0A820MVF7"/>
<dbReference type="Pfam" id="PF01347">
    <property type="entry name" value="Vitellogenin_N"/>
    <property type="match status" value="1"/>
</dbReference>
<keyword evidence="1" id="KW-0732">Signal</keyword>
<evidence type="ECO:0000259" key="3">
    <source>
        <dbReference type="Pfam" id="PF01347"/>
    </source>
</evidence>
<dbReference type="InterPro" id="IPR001747">
    <property type="entry name" value="Vitellogenin_N"/>
</dbReference>
<feature type="compositionally biased region" description="Acidic residues" evidence="2">
    <location>
        <begin position="124"/>
        <end position="140"/>
    </location>
</feature>
<feature type="non-terminal residue" evidence="4">
    <location>
        <position position="1"/>
    </location>
</feature>
<dbReference type="Gene3D" id="2.30.230.10">
    <property type="entry name" value="Lipovitellin, beta-sheet shell regions, chain A"/>
    <property type="match status" value="1"/>
</dbReference>
<dbReference type="InterPro" id="IPR015819">
    <property type="entry name" value="Lipid_transp_b-sht_shell"/>
</dbReference>
<dbReference type="GO" id="GO:0005319">
    <property type="term" value="F:lipid transporter activity"/>
    <property type="evidence" value="ECO:0007669"/>
    <property type="project" value="InterPro"/>
</dbReference>
<name>A0A820MVF7_9BILA</name>
<evidence type="ECO:0000313" key="4">
    <source>
        <dbReference type="EMBL" id="CAF4381438.1"/>
    </source>
</evidence>
<feature type="region of interest" description="Disordered" evidence="2">
    <location>
        <begin position="98"/>
        <end position="153"/>
    </location>
</feature>
<sequence length="153" mass="17125">YSPVPTDGENTVREEDVLGVCTTRYKYSQKGTTTQINKNKDLSTCSKDKIHLSSSPVLTSLLGPLVEEVFSAKSRYVCQTEIRDKKIQSVKCKTIEIDSDSDKKSADKHTHDNHDHIDGSDSSSSEEDDHDFSDKADEEEISSKLISIKQELK</sequence>
<dbReference type="SUPFAM" id="SSF56968">
    <property type="entry name" value="Lipovitellin-phosvitin complex, beta-sheet shell regions"/>
    <property type="match status" value="1"/>
</dbReference>
<proteinExistence type="predicted"/>
<dbReference type="Proteomes" id="UP000663844">
    <property type="component" value="Unassembled WGS sequence"/>
</dbReference>
<organism evidence="4 5">
    <name type="scientific">Adineta steineri</name>
    <dbReference type="NCBI Taxonomy" id="433720"/>
    <lineage>
        <taxon>Eukaryota</taxon>
        <taxon>Metazoa</taxon>
        <taxon>Spiralia</taxon>
        <taxon>Gnathifera</taxon>
        <taxon>Rotifera</taxon>
        <taxon>Eurotatoria</taxon>
        <taxon>Bdelloidea</taxon>
        <taxon>Adinetida</taxon>
        <taxon>Adinetidae</taxon>
        <taxon>Adineta</taxon>
    </lineage>
</organism>
<evidence type="ECO:0000256" key="2">
    <source>
        <dbReference type="SAM" id="MobiDB-lite"/>
    </source>
</evidence>
<gene>
    <name evidence="4" type="ORF">OXD698_LOCUS50389</name>
</gene>
<comment type="caution">
    <text evidence="4">The sequence shown here is derived from an EMBL/GenBank/DDBJ whole genome shotgun (WGS) entry which is preliminary data.</text>
</comment>
<feature type="domain" description="Vitellogenin" evidence="3">
    <location>
        <begin position="11"/>
        <end position="93"/>
    </location>
</feature>
<feature type="compositionally biased region" description="Basic and acidic residues" evidence="2">
    <location>
        <begin position="98"/>
        <end position="119"/>
    </location>
</feature>
<evidence type="ECO:0000256" key="1">
    <source>
        <dbReference type="ARBA" id="ARBA00022729"/>
    </source>
</evidence>
<dbReference type="EMBL" id="CAJOAZ010024084">
    <property type="protein sequence ID" value="CAF4381438.1"/>
    <property type="molecule type" value="Genomic_DNA"/>
</dbReference>
<dbReference type="InterPro" id="IPR015816">
    <property type="entry name" value="Vitellinogen_b-sht_N"/>
</dbReference>
<accession>A0A820MVF7</accession>